<reference evidence="1" key="1">
    <citation type="submission" date="2018-06" db="EMBL/GenBank/DDBJ databases">
        <authorList>
            <person name="Zhirakovskaya E."/>
        </authorList>
    </citation>
    <scope>NUCLEOTIDE SEQUENCE</scope>
</reference>
<dbReference type="AlphaFoldDB" id="A0A3B0WVB3"/>
<dbReference type="EMBL" id="UOFD01000083">
    <property type="protein sequence ID" value="VAW55112.1"/>
    <property type="molecule type" value="Genomic_DNA"/>
</dbReference>
<accession>A0A3B0WVB3</accession>
<feature type="non-terminal residue" evidence="1">
    <location>
        <position position="59"/>
    </location>
</feature>
<gene>
    <name evidence="1" type="ORF">MNBD_GAMMA06-157</name>
</gene>
<sequence length="59" mass="6788">MVNANHCYAYSKPFNYSPRHELSAIAMTRYKHIHVRSDAASMRHTVTATADNSYLSWLT</sequence>
<evidence type="ECO:0000313" key="1">
    <source>
        <dbReference type="EMBL" id="VAW55112.1"/>
    </source>
</evidence>
<organism evidence="1">
    <name type="scientific">hydrothermal vent metagenome</name>
    <dbReference type="NCBI Taxonomy" id="652676"/>
    <lineage>
        <taxon>unclassified sequences</taxon>
        <taxon>metagenomes</taxon>
        <taxon>ecological metagenomes</taxon>
    </lineage>
</organism>
<protein>
    <submittedName>
        <fullName evidence="1">Uncharacterized protein</fullName>
    </submittedName>
</protein>
<proteinExistence type="predicted"/>
<name>A0A3B0WVB3_9ZZZZ</name>